<dbReference type="PANTHER" id="PTHR11567">
    <property type="entry name" value="ACID PHOSPHATASE-RELATED"/>
    <property type="match status" value="1"/>
</dbReference>
<evidence type="ECO:0000256" key="2">
    <source>
        <dbReference type="ARBA" id="ARBA00005375"/>
    </source>
</evidence>
<dbReference type="InterPro" id="IPR029033">
    <property type="entry name" value="His_PPase_superfam"/>
</dbReference>
<dbReference type="GO" id="GO:0003993">
    <property type="term" value="F:acid phosphatase activity"/>
    <property type="evidence" value="ECO:0007669"/>
    <property type="project" value="UniProtKB-EC"/>
</dbReference>
<evidence type="ECO:0000313" key="4">
    <source>
        <dbReference type="Proteomes" id="UP001196413"/>
    </source>
</evidence>
<dbReference type="EMBL" id="JAHQIW010000792">
    <property type="protein sequence ID" value="KAJ1350063.1"/>
    <property type="molecule type" value="Genomic_DNA"/>
</dbReference>
<dbReference type="Proteomes" id="UP001196413">
    <property type="component" value="Unassembled WGS sequence"/>
</dbReference>
<keyword evidence="4" id="KW-1185">Reference proteome</keyword>
<sequence length="101" mass="11734">LKQKLYDGQLICFNGVSSGILATQLPECLAARKLVFVQAIWRHGDRAPQSLPYPNDPYNETAWQRGWSQLTNIGMEQMNELGTYFRKRYKRFVSSHFVPKQ</sequence>
<feature type="non-terminal residue" evidence="3">
    <location>
        <position position="101"/>
    </location>
</feature>
<gene>
    <name evidence="3" type="ORF">KIN20_005771</name>
</gene>
<reference evidence="3" key="1">
    <citation type="submission" date="2021-06" db="EMBL/GenBank/DDBJ databases">
        <title>Parelaphostrongylus tenuis whole genome reference sequence.</title>
        <authorList>
            <person name="Garwood T.J."/>
            <person name="Larsen P.A."/>
            <person name="Fountain-Jones N.M."/>
            <person name="Garbe J.R."/>
            <person name="Macchietto M.G."/>
            <person name="Kania S.A."/>
            <person name="Gerhold R.W."/>
            <person name="Richards J.E."/>
            <person name="Wolf T.M."/>
        </authorList>
    </citation>
    <scope>NUCLEOTIDE SEQUENCE</scope>
    <source>
        <strain evidence="3">MNPRO001-30</strain>
        <tissue evidence="3">Meninges</tissue>
    </source>
</reference>
<dbReference type="AlphaFoldDB" id="A0AAD5M3S0"/>
<comment type="caution">
    <text evidence="3">The sequence shown here is derived from an EMBL/GenBank/DDBJ whole genome shotgun (WGS) entry which is preliminary data.</text>
</comment>
<name>A0AAD5M3S0_PARTN</name>
<dbReference type="InterPro" id="IPR000560">
    <property type="entry name" value="His_Pase_clade-2"/>
</dbReference>
<dbReference type="Gene3D" id="3.40.50.1240">
    <property type="entry name" value="Phosphoglycerate mutase-like"/>
    <property type="match status" value="1"/>
</dbReference>
<dbReference type="PROSITE" id="PS00616">
    <property type="entry name" value="HIS_ACID_PHOSPHAT_1"/>
    <property type="match status" value="1"/>
</dbReference>
<protein>
    <recommendedName>
        <fullName evidence="5">Lysosomal acid phosphatase</fullName>
    </recommendedName>
</protein>
<comment type="catalytic activity">
    <reaction evidence="1">
        <text>a phosphate monoester + H2O = an alcohol + phosphate</text>
        <dbReference type="Rhea" id="RHEA:15017"/>
        <dbReference type="ChEBI" id="CHEBI:15377"/>
        <dbReference type="ChEBI" id="CHEBI:30879"/>
        <dbReference type="ChEBI" id="CHEBI:43474"/>
        <dbReference type="ChEBI" id="CHEBI:67140"/>
        <dbReference type="EC" id="3.1.3.2"/>
    </reaction>
</comment>
<dbReference type="PANTHER" id="PTHR11567:SF210">
    <property type="entry name" value="ACID PHOSPHATASE 5-RELATED"/>
    <property type="match status" value="1"/>
</dbReference>
<evidence type="ECO:0000313" key="3">
    <source>
        <dbReference type="EMBL" id="KAJ1350063.1"/>
    </source>
</evidence>
<comment type="similarity">
    <text evidence="2">Belongs to the histidine acid phosphatase family.</text>
</comment>
<dbReference type="SUPFAM" id="SSF53254">
    <property type="entry name" value="Phosphoglycerate mutase-like"/>
    <property type="match status" value="1"/>
</dbReference>
<organism evidence="3 4">
    <name type="scientific">Parelaphostrongylus tenuis</name>
    <name type="common">Meningeal worm</name>
    <dbReference type="NCBI Taxonomy" id="148309"/>
    <lineage>
        <taxon>Eukaryota</taxon>
        <taxon>Metazoa</taxon>
        <taxon>Ecdysozoa</taxon>
        <taxon>Nematoda</taxon>
        <taxon>Chromadorea</taxon>
        <taxon>Rhabditida</taxon>
        <taxon>Rhabditina</taxon>
        <taxon>Rhabditomorpha</taxon>
        <taxon>Strongyloidea</taxon>
        <taxon>Metastrongylidae</taxon>
        <taxon>Parelaphostrongylus</taxon>
    </lineage>
</organism>
<dbReference type="InterPro" id="IPR050645">
    <property type="entry name" value="Histidine_acid_phosphatase"/>
</dbReference>
<dbReference type="CDD" id="cd07061">
    <property type="entry name" value="HP_HAP_like"/>
    <property type="match status" value="1"/>
</dbReference>
<proteinExistence type="inferred from homology"/>
<evidence type="ECO:0008006" key="5">
    <source>
        <dbReference type="Google" id="ProtNLM"/>
    </source>
</evidence>
<dbReference type="InterPro" id="IPR033379">
    <property type="entry name" value="Acid_Pase_AS"/>
</dbReference>
<feature type="non-terminal residue" evidence="3">
    <location>
        <position position="1"/>
    </location>
</feature>
<evidence type="ECO:0000256" key="1">
    <source>
        <dbReference type="ARBA" id="ARBA00000032"/>
    </source>
</evidence>
<dbReference type="Pfam" id="PF00328">
    <property type="entry name" value="His_Phos_2"/>
    <property type="match status" value="1"/>
</dbReference>
<accession>A0AAD5M3S0</accession>